<name>A0A8B7N1A9_HYAAZ</name>
<evidence type="ECO:0000256" key="1">
    <source>
        <dbReference type="ARBA" id="ARBA00004120"/>
    </source>
</evidence>
<dbReference type="RefSeq" id="XP_018007335.1">
    <property type="nucleotide sequence ID" value="XM_018151846.2"/>
</dbReference>
<dbReference type="PANTHER" id="PTHR13376:SF0">
    <property type="entry name" value="INTRAFLAGELLAR TRANSPORT PROTEIN 46 HOMOLOG"/>
    <property type="match status" value="1"/>
</dbReference>
<dbReference type="Pfam" id="PF12317">
    <property type="entry name" value="IFT46_B_C"/>
    <property type="match status" value="1"/>
</dbReference>
<feature type="compositionally biased region" description="Basic and acidic residues" evidence="8">
    <location>
        <begin position="1"/>
        <end position="11"/>
    </location>
</feature>
<feature type="compositionally biased region" description="Acidic residues" evidence="8">
    <location>
        <begin position="232"/>
        <end position="247"/>
    </location>
</feature>
<dbReference type="GO" id="GO:0005815">
    <property type="term" value="C:microtubule organizing center"/>
    <property type="evidence" value="ECO:0007669"/>
    <property type="project" value="TreeGrafter"/>
</dbReference>
<organism evidence="9 10">
    <name type="scientific">Hyalella azteca</name>
    <name type="common">Amphipod</name>
    <dbReference type="NCBI Taxonomy" id="294128"/>
    <lineage>
        <taxon>Eukaryota</taxon>
        <taxon>Metazoa</taxon>
        <taxon>Ecdysozoa</taxon>
        <taxon>Arthropoda</taxon>
        <taxon>Crustacea</taxon>
        <taxon>Multicrustacea</taxon>
        <taxon>Malacostraca</taxon>
        <taxon>Eumalacostraca</taxon>
        <taxon>Peracarida</taxon>
        <taxon>Amphipoda</taxon>
        <taxon>Senticaudata</taxon>
        <taxon>Talitrida</taxon>
        <taxon>Talitroidea</taxon>
        <taxon>Hyalellidae</taxon>
        <taxon>Hyalella</taxon>
    </lineage>
</organism>
<evidence type="ECO:0000256" key="8">
    <source>
        <dbReference type="SAM" id="MobiDB-lite"/>
    </source>
</evidence>
<dbReference type="GO" id="GO:0060271">
    <property type="term" value="P:cilium assembly"/>
    <property type="evidence" value="ECO:0007669"/>
    <property type="project" value="TreeGrafter"/>
</dbReference>
<evidence type="ECO:0000256" key="7">
    <source>
        <dbReference type="ARBA" id="ARBA00023273"/>
    </source>
</evidence>
<comment type="similarity">
    <text evidence="2">Belongs to the IFT46 family.</text>
</comment>
<keyword evidence="9" id="KW-1185">Reference proteome</keyword>
<evidence type="ECO:0000256" key="2">
    <source>
        <dbReference type="ARBA" id="ARBA00007700"/>
    </source>
</evidence>
<evidence type="ECO:0000256" key="5">
    <source>
        <dbReference type="ARBA" id="ARBA00023069"/>
    </source>
</evidence>
<sequence length="539" mass="59957">MSTDTRLHVEQKQGSVESWEYDEVTDVSSDPPSFSTKEHSTHHRRTLPTKTESGQEFKKAKARLLLREPLLNTEGEEELIMEREKSDSPGQMEDQEENDLVSMIQPFNGNSHGPGMANIPSFANESHFLGPRDIDEEDEDDRDEAEEGRSVIPSPDLMGISSGREPEGTDVVAYEPNRLNSASLVPPPHLMSTSIGGGFSTPSPEIRNNHISNPIDENSEDEENPAVVTDIVDNDDEEGMEENDVAIDGDNPGGAMNHPGPGAGHRLDTLDLGSGGPGGPGAQTRQDDEEDDDDDEDDDGQGNVPEGAYDPAEYENLNVSPEIRELFSFITNYTPQAIELEHRLRPYIPDYIPAVGDIDAFIKILPPDNSETKVGLTELDEPSARQSDATVLDLQLRSLAKHTTTKTLSIKTVESADKNPKVIEKWVRDISDLHRAKPAPTVHYSKRMPDIDSLMQEWPGELEDLFQELRLPNAALDLDLENYAGLICAILDIPVYKSKIQSLHVLFTLYSEFRNSVHFRRLAEDNYMDNEQGERLVID</sequence>
<dbReference type="GO" id="GO:0031514">
    <property type="term" value="C:motile cilium"/>
    <property type="evidence" value="ECO:0007669"/>
    <property type="project" value="TreeGrafter"/>
</dbReference>
<dbReference type="PANTHER" id="PTHR13376">
    <property type="entry name" value="INTRAFLAGELLAR TRANSPORT PROTEIN 46 HOMOLOG"/>
    <property type="match status" value="1"/>
</dbReference>
<dbReference type="Proteomes" id="UP000694843">
    <property type="component" value="Unplaced"/>
</dbReference>
<dbReference type="GO" id="GO:0030992">
    <property type="term" value="C:intraciliary transport particle B"/>
    <property type="evidence" value="ECO:0007669"/>
    <property type="project" value="TreeGrafter"/>
</dbReference>
<dbReference type="OrthoDB" id="2119217at2759"/>
<accession>A0A8B7N1A9</accession>
<dbReference type="AlphaFoldDB" id="A0A8B7N1A9"/>
<feature type="region of interest" description="Disordered" evidence="8">
    <location>
        <begin position="1"/>
        <end position="315"/>
    </location>
</feature>
<dbReference type="GeneID" id="108665120"/>
<proteinExistence type="inferred from homology"/>
<feature type="compositionally biased region" description="Acidic residues" evidence="8">
    <location>
        <begin position="287"/>
        <end position="300"/>
    </location>
</feature>
<dbReference type="CTD" id="56912"/>
<evidence type="ECO:0000313" key="9">
    <source>
        <dbReference type="Proteomes" id="UP000694843"/>
    </source>
</evidence>
<evidence type="ECO:0000313" key="10">
    <source>
        <dbReference type="RefSeq" id="XP_018007335.1"/>
    </source>
</evidence>
<keyword evidence="6" id="KW-0206">Cytoskeleton</keyword>
<keyword evidence="5" id="KW-0969">Cilium</keyword>
<dbReference type="InterPro" id="IPR022088">
    <property type="entry name" value="Intraflagellar_transp_cmplxB"/>
</dbReference>
<evidence type="ECO:0000256" key="6">
    <source>
        <dbReference type="ARBA" id="ARBA00023212"/>
    </source>
</evidence>
<reference evidence="10" key="1">
    <citation type="submission" date="2025-08" db="UniProtKB">
        <authorList>
            <consortium name="RefSeq"/>
        </authorList>
    </citation>
    <scope>IDENTIFICATION</scope>
    <source>
        <tissue evidence="10">Whole organism</tissue>
    </source>
</reference>
<feature type="compositionally biased region" description="Acidic residues" evidence="8">
    <location>
        <begin position="134"/>
        <end position="146"/>
    </location>
</feature>
<evidence type="ECO:0000256" key="4">
    <source>
        <dbReference type="ARBA" id="ARBA00022490"/>
    </source>
</evidence>
<feature type="compositionally biased region" description="Polar residues" evidence="8">
    <location>
        <begin position="26"/>
        <end position="35"/>
    </location>
</feature>
<gene>
    <name evidence="10" type="primary">LOC108665120</name>
</gene>
<protein>
    <recommendedName>
        <fullName evidence="3">Intraflagellar transport protein 46 homolog</fullName>
    </recommendedName>
</protein>
<dbReference type="GO" id="GO:0042073">
    <property type="term" value="P:intraciliary transport"/>
    <property type="evidence" value="ECO:0007669"/>
    <property type="project" value="InterPro"/>
</dbReference>
<comment type="subcellular location">
    <subcellularLocation>
        <location evidence="1">Cytoplasm</location>
        <location evidence="1">Cytoskeleton</location>
        <location evidence="1">Cilium basal body</location>
    </subcellularLocation>
</comment>
<evidence type="ECO:0000256" key="3">
    <source>
        <dbReference type="ARBA" id="ARBA00017206"/>
    </source>
</evidence>
<keyword evidence="4" id="KW-0963">Cytoplasm</keyword>
<dbReference type="KEGG" id="hazt:108665120"/>
<keyword evidence="7" id="KW-0966">Cell projection</keyword>